<dbReference type="Gene3D" id="6.10.140.390">
    <property type="match status" value="1"/>
</dbReference>
<evidence type="ECO:0000259" key="16">
    <source>
        <dbReference type="Pfam" id="PF15898"/>
    </source>
</evidence>
<evidence type="ECO:0000256" key="7">
    <source>
        <dbReference type="ARBA" id="ARBA00023212"/>
    </source>
</evidence>
<feature type="compositionally biased region" description="Basic residues" evidence="15">
    <location>
        <begin position="743"/>
        <end position="753"/>
    </location>
</feature>
<sequence>MADEKQPSALIRRHEQIKRWENSDTYKEPTNPKETTRKVKFQDGCVFLAACSSGDRNEVKRLLDRGADINTANVDGLTALHQACIDDNLDMVEFLVDNGADVNACDNEGWTALHATASCGFTEIARYLLEMGASVSAVNNDGDLPMDICEDDEMEKLLQDEMDKQGVDADAARREEEEQMLRDANQWLNSKVIHEIQHPKTGASALHVAAAKGYIKVINILLQAGVDVSAKDYDDWTPLHAAAHWGQEEVCKLLAEHMCDFDAKNKAGQTAFDVADTDMIKLLEELKLKQASLKDQQKDMQKEIIQIRGPSSRRRSSVTRMSVEQKQNVILKTNEQERATLNLLKLEEGEKSKSSSSSGSEEEEEEDIEESSESETEKQNEINKQTSNINQPRDRDKPPIMATVEIRQHDMPRIEEISESPEKESIKILNGEENDKGITNQTPALIDHTLLKPQEKIDNEKESKDIEKQKEKEKQKQKEEKEEKESEKIKDKEKYLDIKKDLIEEKAKEEKEKLNDTNKVPPSKQPLTKTSSVPTVPTSTQVPKVTLNSYPFDADNDHTPSWRSGLRKTGSTSQVIESLNKANETSDTNNLPRSASSPRITEDTDKNVKPEDNTVSKRPALGSLSSSITADTNQNRNADSSTSSYQSAYVPYYRRQMEQNDRKEHERNTAASTPAVTIGSRISAPGSLAVTTGSSVVTATTTVNTVSSPSTPTTPISGTSSLPGYGRYFEPPKRDEEAELQRKSRAKKARQTRRSTQGVTLEEIKQAEQELKRTDVVDGDKKIESEKSQDSERTKTYSESEKSDQDVQDTNVRDRTLTSSVDSLKSDSLEDTTLSRWRSSRVDRNELLRNSFRKPRDIDLSASAPSSSFYTSTSTDNTPYIPRSQRNTLSAADISSSPSPSVTLIRSTSLRTPRRPEEPEESKDDSKKEKSEKEERRESTALRARRARKERRSTGINSLTGTMADENDNDKNTESKEEEKKEEKNADSDERSLNRYSRPSSYAGYSKSTPSLEVDYKKLYEDEKLGNERLCRELDQCKKELGEAKKELDRIMKKNEQNRITADTNDRREKRALERKLSEMEEELKKVDTLKLDNQRLKDENGALIRVISKLSK</sequence>
<feature type="compositionally biased region" description="Polar residues" evidence="15">
    <location>
        <begin position="569"/>
        <end position="599"/>
    </location>
</feature>
<evidence type="ECO:0000256" key="12">
    <source>
        <dbReference type="ARBA" id="ARBA00083252"/>
    </source>
</evidence>
<feature type="repeat" description="ANK" evidence="13">
    <location>
        <begin position="234"/>
        <end position="266"/>
    </location>
</feature>
<comment type="caution">
    <text evidence="17">The sequence shown here is derived from an EMBL/GenBank/DDBJ whole genome shotgun (WGS) entry which is preliminary data.</text>
</comment>
<keyword evidence="18" id="KW-1185">Reference proteome</keyword>
<feature type="compositionally biased region" description="Low complexity" evidence="15">
    <location>
        <begin position="704"/>
        <end position="724"/>
    </location>
</feature>
<keyword evidence="14" id="KW-0175">Coiled coil</keyword>
<proteinExistence type="inferred from homology"/>
<feature type="region of interest" description="Disordered" evidence="15">
    <location>
        <begin position="509"/>
        <end position="687"/>
    </location>
</feature>
<keyword evidence="2" id="KW-0217">Developmental protein</keyword>
<dbReference type="InterPro" id="IPR031775">
    <property type="entry name" value="PRKG1_interact"/>
</dbReference>
<feature type="region of interest" description="Disordered" evidence="15">
    <location>
        <begin position="343"/>
        <end position="497"/>
    </location>
</feature>
<dbReference type="GO" id="GO:0005737">
    <property type="term" value="C:cytoplasm"/>
    <property type="evidence" value="ECO:0007669"/>
    <property type="project" value="UniProtKB-ARBA"/>
</dbReference>
<dbReference type="Pfam" id="PF15898">
    <property type="entry name" value="PRKG1_interact"/>
    <property type="match status" value="1"/>
</dbReference>
<dbReference type="CDD" id="cd21930">
    <property type="entry name" value="IPD_PPP1R12"/>
    <property type="match status" value="1"/>
</dbReference>
<comment type="subunit">
    <text evidence="10">PP1 comprises a catalytic subunit, PPP1CA, PPP1CB or PPP1CC, and one or several targeting or regulatory subunits. PPP1R12B mediates binding to myosin. Isoform 3 and isoform 4 bind PPP1R12A, but not isoform 1 of PPP1R12B itself. Binds IL16.</text>
</comment>
<evidence type="ECO:0000256" key="15">
    <source>
        <dbReference type="SAM" id="MobiDB-lite"/>
    </source>
</evidence>
<dbReference type="PANTHER" id="PTHR24179:SF21">
    <property type="entry name" value="MYOSIN BINDING SUBUNIT, ISOFORM O"/>
    <property type="match status" value="1"/>
</dbReference>
<feature type="compositionally biased region" description="Polar residues" evidence="15">
    <location>
        <begin position="902"/>
        <end position="911"/>
    </location>
</feature>
<feature type="region of interest" description="Disordered" evidence="15">
    <location>
        <begin position="704"/>
        <end position="1014"/>
    </location>
</feature>
<feature type="compositionally biased region" description="Basic and acidic residues" evidence="15">
    <location>
        <begin position="600"/>
        <end position="615"/>
    </location>
</feature>
<feature type="compositionally biased region" description="Low complexity" evidence="15">
    <location>
        <begin position="861"/>
        <end position="875"/>
    </location>
</feature>
<feature type="coiled-coil region" evidence="14">
    <location>
        <begin position="1027"/>
        <end position="1100"/>
    </location>
</feature>
<dbReference type="FunFam" id="1.25.40.20:FF:000004">
    <property type="entry name" value="Phosphatase 1 regulatory subunit 12A"/>
    <property type="match status" value="1"/>
</dbReference>
<feature type="compositionally biased region" description="Basic and acidic residues" evidence="15">
    <location>
        <begin position="730"/>
        <end position="742"/>
    </location>
</feature>
<dbReference type="SUPFAM" id="SSF48403">
    <property type="entry name" value="Ankyrin repeat"/>
    <property type="match status" value="1"/>
</dbReference>
<feature type="compositionally biased region" description="Basic and acidic residues" evidence="15">
    <location>
        <begin position="969"/>
        <end position="993"/>
    </location>
</feature>
<feature type="compositionally biased region" description="Low complexity" evidence="15">
    <location>
        <begin position="528"/>
        <end position="546"/>
    </location>
</feature>
<dbReference type="PIRSF" id="PIRSF038141">
    <property type="entry name" value="PP1_12ABC_vert"/>
    <property type="match status" value="1"/>
</dbReference>
<feature type="compositionally biased region" description="Polar residues" evidence="15">
    <location>
        <begin position="884"/>
        <end position="894"/>
    </location>
</feature>
<keyword evidence="7" id="KW-0206">Cytoskeleton</keyword>
<evidence type="ECO:0000256" key="2">
    <source>
        <dbReference type="ARBA" id="ARBA00022473"/>
    </source>
</evidence>
<dbReference type="FunFam" id="1.25.40.20:FF:000007">
    <property type="entry name" value="Phosphatase 1 regulatory subunit 12A"/>
    <property type="match status" value="1"/>
</dbReference>
<evidence type="ECO:0000256" key="5">
    <source>
        <dbReference type="ARBA" id="ARBA00022737"/>
    </source>
</evidence>
<name>A0ABD3X8Z1_SINWO</name>
<dbReference type="InterPro" id="IPR017401">
    <property type="entry name" value="MYPT1/MYPT2/Mbs85"/>
</dbReference>
<dbReference type="InterPro" id="IPR051226">
    <property type="entry name" value="PP1_Regulatory_Subunit"/>
</dbReference>
<feature type="repeat" description="ANK" evidence="13">
    <location>
        <begin position="108"/>
        <end position="140"/>
    </location>
</feature>
<feature type="repeat" description="ANK" evidence="13">
    <location>
        <begin position="75"/>
        <end position="107"/>
    </location>
</feature>
<feature type="compositionally biased region" description="Basic and acidic residues" evidence="15">
    <location>
        <begin position="449"/>
        <end position="497"/>
    </location>
</feature>
<evidence type="ECO:0000256" key="6">
    <source>
        <dbReference type="ARBA" id="ARBA00023043"/>
    </source>
</evidence>
<accession>A0ABD3X8Z1</accession>
<evidence type="ECO:0000256" key="14">
    <source>
        <dbReference type="SAM" id="Coils"/>
    </source>
</evidence>
<feature type="compositionally biased region" description="Basic and acidic residues" evidence="15">
    <location>
        <begin position="924"/>
        <end position="940"/>
    </location>
</feature>
<feature type="compositionally biased region" description="Basic and acidic residues" evidence="15">
    <location>
        <begin position="762"/>
        <end position="816"/>
    </location>
</feature>
<comment type="subcellular location">
    <subcellularLocation>
        <location evidence="1">Cytoplasm</location>
        <location evidence="1">Cytoskeleton</location>
    </subcellularLocation>
</comment>
<evidence type="ECO:0000256" key="9">
    <source>
        <dbReference type="ARBA" id="ARBA00059024"/>
    </source>
</evidence>
<feature type="compositionally biased region" description="Polar residues" evidence="15">
    <location>
        <begin position="623"/>
        <end position="647"/>
    </location>
</feature>
<comment type="function">
    <text evidence="9">Regulates myosin phosphatase activity. Augments Ca(2+) sensitivity of the contractile apparatus.</text>
</comment>
<dbReference type="Gene3D" id="1.25.40.20">
    <property type="entry name" value="Ankyrin repeat-containing domain"/>
    <property type="match status" value="2"/>
</dbReference>
<reference evidence="17 18" key="1">
    <citation type="submission" date="2024-11" db="EMBL/GenBank/DDBJ databases">
        <title>Chromosome-level genome assembly of the freshwater bivalve Anodonta woodiana.</title>
        <authorList>
            <person name="Chen X."/>
        </authorList>
    </citation>
    <scope>NUCLEOTIDE SEQUENCE [LARGE SCALE GENOMIC DNA]</scope>
    <source>
        <strain evidence="17">MN2024</strain>
        <tissue evidence="17">Gills</tissue>
    </source>
</reference>
<comment type="similarity">
    <text evidence="8">Belongs to the NRARP family.</text>
</comment>
<protein>
    <recommendedName>
        <fullName evidence="11">Protein phosphatase 1 regulatory subunit 12B</fullName>
    </recommendedName>
    <alternativeName>
        <fullName evidence="12">Myosin phosphatase-targeting subunit 2</fullName>
    </alternativeName>
</protein>
<dbReference type="AlphaFoldDB" id="A0ABD3X8Z1"/>
<feature type="region of interest" description="Disordered" evidence="15">
    <location>
        <begin position="303"/>
        <end position="324"/>
    </location>
</feature>
<dbReference type="Pfam" id="PF12796">
    <property type="entry name" value="Ank_2"/>
    <property type="match status" value="2"/>
</dbReference>
<dbReference type="InterPro" id="IPR002110">
    <property type="entry name" value="Ankyrin_rpt"/>
</dbReference>
<dbReference type="Proteomes" id="UP001634394">
    <property type="component" value="Unassembled WGS sequence"/>
</dbReference>
<evidence type="ECO:0000313" key="17">
    <source>
        <dbReference type="EMBL" id="KAL3882575.1"/>
    </source>
</evidence>
<evidence type="ECO:0000256" key="4">
    <source>
        <dbReference type="ARBA" id="ARBA00022553"/>
    </source>
</evidence>
<feature type="compositionally biased region" description="Acidic residues" evidence="15">
    <location>
        <begin position="360"/>
        <end position="374"/>
    </location>
</feature>
<evidence type="ECO:0000256" key="3">
    <source>
        <dbReference type="ARBA" id="ARBA00022490"/>
    </source>
</evidence>
<feature type="repeat" description="ANK" evidence="13">
    <location>
        <begin position="201"/>
        <end position="233"/>
    </location>
</feature>
<dbReference type="PROSITE" id="PS50088">
    <property type="entry name" value="ANK_REPEAT"/>
    <property type="match status" value="4"/>
</dbReference>
<keyword evidence="6 13" id="KW-0040">ANK repeat</keyword>
<dbReference type="SMART" id="SM00248">
    <property type="entry name" value="ANK"/>
    <property type="match status" value="5"/>
</dbReference>
<evidence type="ECO:0000256" key="13">
    <source>
        <dbReference type="PROSITE-ProRule" id="PRU00023"/>
    </source>
</evidence>
<evidence type="ECO:0000256" key="1">
    <source>
        <dbReference type="ARBA" id="ARBA00004245"/>
    </source>
</evidence>
<organism evidence="17 18">
    <name type="scientific">Sinanodonta woodiana</name>
    <name type="common">Chinese pond mussel</name>
    <name type="synonym">Anodonta woodiana</name>
    <dbReference type="NCBI Taxonomy" id="1069815"/>
    <lineage>
        <taxon>Eukaryota</taxon>
        <taxon>Metazoa</taxon>
        <taxon>Spiralia</taxon>
        <taxon>Lophotrochozoa</taxon>
        <taxon>Mollusca</taxon>
        <taxon>Bivalvia</taxon>
        <taxon>Autobranchia</taxon>
        <taxon>Heteroconchia</taxon>
        <taxon>Palaeoheterodonta</taxon>
        <taxon>Unionida</taxon>
        <taxon>Unionoidea</taxon>
        <taxon>Unionidae</taxon>
        <taxon>Unioninae</taxon>
        <taxon>Sinanodonta</taxon>
    </lineage>
</organism>
<evidence type="ECO:0000256" key="10">
    <source>
        <dbReference type="ARBA" id="ARBA00065548"/>
    </source>
</evidence>
<gene>
    <name evidence="17" type="ORF">ACJMK2_028907</name>
</gene>
<evidence type="ECO:0000256" key="8">
    <source>
        <dbReference type="ARBA" id="ARBA00038386"/>
    </source>
</evidence>
<evidence type="ECO:0000256" key="11">
    <source>
        <dbReference type="ARBA" id="ARBA00072757"/>
    </source>
</evidence>
<dbReference type="Gene3D" id="6.10.250.1820">
    <property type="match status" value="1"/>
</dbReference>
<keyword evidence="3" id="KW-0963">Cytoplasm</keyword>
<dbReference type="PROSITE" id="PS50297">
    <property type="entry name" value="ANK_REP_REGION"/>
    <property type="match status" value="4"/>
</dbReference>
<dbReference type="InterPro" id="IPR036770">
    <property type="entry name" value="Ankyrin_rpt-contain_sf"/>
</dbReference>
<dbReference type="GO" id="GO:0005856">
    <property type="term" value="C:cytoskeleton"/>
    <property type="evidence" value="ECO:0007669"/>
    <property type="project" value="UniProtKB-SubCell"/>
</dbReference>
<feature type="compositionally biased region" description="Basic and acidic residues" evidence="15">
    <location>
        <begin position="655"/>
        <end position="668"/>
    </location>
</feature>
<feature type="domain" description="cGMP-dependent protein kinase interacting" evidence="16">
    <location>
        <begin position="1015"/>
        <end position="1113"/>
    </location>
</feature>
<feature type="compositionally biased region" description="Polar residues" evidence="15">
    <location>
        <begin position="382"/>
        <end position="391"/>
    </location>
</feature>
<dbReference type="EMBL" id="JBJQND010000003">
    <property type="protein sequence ID" value="KAL3882575.1"/>
    <property type="molecule type" value="Genomic_DNA"/>
</dbReference>
<feature type="compositionally biased region" description="Basic and acidic residues" evidence="15">
    <location>
        <begin position="406"/>
        <end position="426"/>
    </location>
</feature>
<evidence type="ECO:0000313" key="18">
    <source>
        <dbReference type="Proteomes" id="UP001634394"/>
    </source>
</evidence>
<keyword evidence="4" id="KW-0597">Phosphoprotein</keyword>
<dbReference type="PANTHER" id="PTHR24179">
    <property type="entry name" value="PROTEIN PHOSPHATASE 1 REGULATORY SUBUNIT 12"/>
    <property type="match status" value="1"/>
</dbReference>
<keyword evidence="5" id="KW-0677">Repeat</keyword>